<reference evidence="2" key="1">
    <citation type="submission" date="2022-11" db="UniProtKB">
        <authorList>
            <consortium name="WormBaseParasite"/>
        </authorList>
    </citation>
    <scope>IDENTIFICATION</scope>
</reference>
<proteinExistence type="predicted"/>
<accession>A0A915NNI5</accession>
<organism evidence="1 2">
    <name type="scientific">Meloidogyne floridensis</name>
    <dbReference type="NCBI Taxonomy" id="298350"/>
    <lineage>
        <taxon>Eukaryota</taxon>
        <taxon>Metazoa</taxon>
        <taxon>Ecdysozoa</taxon>
        <taxon>Nematoda</taxon>
        <taxon>Chromadorea</taxon>
        <taxon>Rhabditida</taxon>
        <taxon>Tylenchina</taxon>
        <taxon>Tylenchomorpha</taxon>
        <taxon>Tylenchoidea</taxon>
        <taxon>Meloidogynidae</taxon>
        <taxon>Meloidogyninae</taxon>
        <taxon>Meloidogyne</taxon>
    </lineage>
</organism>
<protein>
    <submittedName>
        <fullName evidence="2">Uncharacterized protein</fullName>
    </submittedName>
</protein>
<evidence type="ECO:0000313" key="1">
    <source>
        <dbReference type="Proteomes" id="UP000887560"/>
    </source>
</evidence>
<keyword evidence="1" id="KW-1185">Reference proteome</keyword>
<name>A0A915NNI5_9BILA</name>
<dbReference type="AlphaFoldDB" id="A0A915NNI5"/>
<dbReference type="WBParaSite" id="scf7180000419370.g3705">
    <property type="protein sequence ID" value="scf7180000419370.g3705"/>
    <property type="gene ID" value="scf7180000419370.g3705"/>
</dbReference>
<evidence type="ECO:0000313" key="2">
    <source>
        <dbReference type="WBParaSite" id="scf7180000419370.g3705"/>
    </source>
</evidence>
<sequence>ICSIRPQWEQNLSVNEGRRQQNLFQLELSQLGNYSFLNCKIRFLPVNISKTTEFEEDNENKYLNIRSGDSLPIEVLLKNNSFLSLNLNNCTIYLEQNSSISGKTLITLDNWSIINCVNNDKNSSSILLNPNQEIALLYILKPKIGKEFFEENLNKQQNRAQSPSSGNKNIYLDICIRSFAVRLSNGCFIWENVKSTQSLVDNSCYLVENSFIRVIPRQKRLAIVGPPNKINLFIDESIEIGFSLLNNLEDCEDLNNVRIICQKVYCEEDSNIQQQRKVVQQKFGSAPILNTLNLNDTVHGYTFVPIFNTEVAEFLAKEKSGEIPQYFICGQRYRLSLLIDHLEGIEILNIKWNLNENLTKKCEYPPFSQILNEQYKKLGIISDETNNSNLFKNDVYIEILPEIIGEDSKQSSIGEVIVEWRSQNSLEPIRSLISIKQHPFYSSQISLQTNLINENNIDINYPFQVGYPFKICFTLWNSLGKTIEEGGGEPLPIKIFFEQNNNQFIFSGIKEGFFTLLPDGTKFNLIQQIIPLSPGFIKFPQPQIKLIENNSKNYDLDVVNRQISIYMGSCLPKEIFVLSC</sequence>
<dbReference type="Proteomes" id="UP000887560">
    <property type="component" value="Unplaced"/>
</dbReference>